<name>A0A364NQ83_9GAMM</name>
<proteinExistence type="predicted"/>
<feature type="transmembrane region" description="Helical" evidence="2">
    <location>
        <begin position="360"/>
        <end position="384"/>
    </location>
</feature>
<feature type="coiled-coil region" evidence="1">
    <location>
        <begin position="236"/>
        <end position="298"/>
    </location>
</feature>
<keyword evidence="2" id="KW-0472">Membrane</keyword>
<gene>
    <name evidence="3" type="ORF">DN062_02565</name>
</gene>
<dbReference type="PANTHER" id="PTHR32309">
    <property type="entry name" value="TYROSINE-PROTEIN KINASE"/>
    <property type="match status" value="1"/>
</dbReference>
<protein>
    <submittedName>
        <fullName evidence="3">Chain-length determining protein</fullName>
    </submittedName>
</protein>
<dbReference type="GO" id="GO:0005886">
    <property type="term" value="C:plasma membrane"/>
    <property type="evidence" value="ECO:0007669"/>
    <property type="project" value="TreeGrafter"/>
</dbReference>
<keyword evidence="2" id="KW-0812">Transmembrane</keyword>
<dbReference type="EMBL" id="QKRX01000002">
    <property type="protein sequence ID" value="RAU19170.1"/>
    <property type="molecule type" value="Genomic_DNA"/>
</dbReference>
<evidence type="ECO:0000313" key="4">
    <source>
        <dbReference type="Proteomes" id="UP000250744"/>
    </source>
</evidence>
<dbReference type="GO" id="GO:0004713">
    <property type="term" value="F:protein tyrosine kinase activity"/>
    <property type="evidence" value="ECO:0007669"/>
    <property type="project" value="TreeGrafter"/>
</dbReference>
<dbReference type="OrthoDB" id="5497849at2"/>
<dbReference type="AlphaFoldDB" id="A0A364NQ83"/>
<feature type="transmembrane region" description="Helical" evidence="2">
    <location>
        <begin position="31"/>
        <end position="50"/>
    </location>
</feature>
<reference evidence="3 4" key="1">
    <citation type="submission" date="2018-06" db="EMBL/GenBank/DDBJ databases">
        <title>Nitrincola tibetense sp. nov., isolated from Lake XuguoCo on Tibetan Plateau.</title>
        <authorList>
            <person name="Xing P."/>
        </authorList>
    </citation>
    <scope>NUCLEOTIDE SEQUENCE [LARGE SCALE GENOMIC DNA]</scope>
    <source>
        <strain evidence="4">xg18</strain>
    </source>
</reference>
<dbReference type="RefSeq" id="WP_112157274.1">
    <property type="nucleotide sequence ID" value="NZ_QKRX01000002.1"/>
</dbReference>
<organism evidence="3 4">
    <name type="scientific">Nitrincola tibetensis</name>
    <dbReference type="NCBI Taxonomy" id="2219697"/>
    <lineage>
        <taxon>Bacteria</taxon>
        <taxon>Pseudomonadati</taxon>
        <taxon>Pseudomonadota</taxon>
        <taxon>Gammaproteobacteria</taxon>
        <taxon>Oceanospirillales</taxon>
        <taxon>Oceanospirillaceae</taxon>
        <taxon>Nitrincola</taxon>
    </lineage>
</organism>
<dbReference type="InterPro" id="IPR050445">
    <property type="entry name" value="Bact_polysacc_biosynth/exp"/>
</dbReference>
<evidence type="ECO:0000313" key="3">
    <source>
        <dbReference type="EMBL" id="RAU19170.1"/>
    </source>
</evidence>
<sequence length="389" mass="43379">MSDSSVYKGGRLASQQHGKINPVTLQVIKRYPHWFLAIVFSIIAGLYWNLIATNRFVSEANVVLESPQIAAPTLTFQSLISGGGAQGRGDMLLLRDHLLSVDMLNKLQAQLDVRAHYSGQSGHSIDWLSRMSRPDLPMEDFHKYFKKRVSVELDDYAQVLRVRVEAFDAETAQSIAQLLLVEGEQHMNNMGQRLAQEQIRFLEIQVNELSERFDEALGILIEYQNQSGLVSPQGTVESINAVVAGLESQLANLQARRSALLSFQSARSPEVVRVDSEIQALNQQINQERARMAQASGGALNTISSEYQLLELKTQFAKESYSGALAALENTRIDAARKLKQISVLQSPSLAEYAVEPRRVYNTAVFVIIALFLAIITQMLVLIIKDHLD</sequence>
<dbReference type="Proteomes" id="UP000250744">
    <property type="component" value="Unassembled WGS sequence"/>
</dbReference>
<accession>A0A364NQ83</accession>
<evidence type="ECO:0000256" key="1">
    <source>
        <dbReference type="SAM" id="Coils"/>
    </source>
</evidence>
<keyword evidence="4" id="KW-1185">Reference proteome</keyword>
<keyword evidence="2" id="KW-1133">Transmembrane helix</keyword>
<dbReference type="PANTHER" id="PTHR32309:SF13">
    <property type="entry name" value="FERRIC ENTEROBACTIN TRANSPORT PROTEIN FEPE"/>
    <property type="match status" value="1"/>
</dbReference>
<keyword evidence="1" id="KW-0175">Coiled coil</keyword>
<evidence type="ECO:0000256" key="2">
    <source>
        <dbReference type="SAM" id="Phobius"/>
    </source>
</evidence>
<comment type="caution">
    <text evidence="3">The sequence shown here is derived from an EMBL/GenBank/DDBJ whole genome shotgun (WGS) entry which is preliminary data.</text>
</comment>